<feature type="signal peptide" evidence="3">
    <location>
        <begin position="1"/>
        <end position="17"/>
    </location>
</feature>
<sequence>MVICFSSFSLTALLTKACEINQVSPTYIEPSMEKQAPEAAPLAHSLSVEQKAQFEKDGAYGDQQYLVLPPISSEVSHSIMTWANEVKNLPHHPNSSWMHYEEITPTGQRILCRTEHFADHHEGFNKLFRGREILDILEELSGEEMVLFKEKINYKAPKAGGFRPHLDAPSYRHLGNVKHLSILIAVEPATIENGCLEVIVGSHKMSVPIGTDVCIEQEWCDQQNWNFQHETPVPLNTGEMLIFGSYMAHRSGPNNSDQGRAAIYATYNALSDGGDTRSEYYANRRKLWPPTADRVPGERYEEGARLYGFGSPMLTVEENGYANVGL</sequence>
<protein>
    <recommendedName>
        <fullName evidence="6">PhyH-domain-containing protein</fullName>
    </recommendedName>
</protein>
<dbReference type="InterPro" id="IPR008775">
    <property type="entry name" value="Phytyl_CoA_dOase-like"/>
</dbReference>
<proteinExistence type="inferred from homology"/>
<dbReference type="AlphaFoldDB" id="A0A8H5FVC0"/>
<evidence type="ECO:0000256" key="1">
    <source>
        <dbReference type="ARBA" id="ARBA00001962"/>
    </source>
</evidence>
<gene>
    <name evidence="4" type="ORF">D9758_012789</name>
</gene>
<dbReference type="OrthoDB" id="445007at2759"/>
<dbReference type="PANTHER" id="PTHR20883:SF51">
    <property type="entry name" value="PHYTANOYL-COA HYDROXYLASE"/>
    <property type="match status" value="1"/>
</dbReference>
<dbReference type="SUPFAM" id="SSF51197">
    <property type="entry name" value="Clavaminate synthase-like"/>
    <property type="match status" value="1"/>
</dbReference>
<evidence type="ECO:0000256" key="3">
    <source>
        <dbReference type="SAM" id="SignalP"/>
    </source>
</evidence>
<evidence type="ECO:0000256" key="2">
    <source>
        <dbReference type="ARBA" id="ARBA00005830"/>
    </source>
</evidence>
<evidence type="ECO:0008006" key="6">
    <source>
        <dbReference type="Google" id="ProtNLM"/>
    </source>
</evidence>
<comment type="cofactor">
    <cofactor evidence="1">
        <name>Fe cation</name>
        <dbReference type="ChEBI" id="CHEBI:24875"/>
    </cofactor>
</comment>
<reference evidence="4 5" key="1">
    <citation type="journal article" date="2020" name="ISME J.">
        <title>Uncovering the hidden diversity of litter-decomposition mechanisms in mushroom-forming fungi.</title>
        <authorList>
            <person name="Floudas D."/>
            <person name="Bentzer J."/>
            <person name="Ahren D."/>
            <person name="Johansson T."/>
            <person name="Persson P."/>
            <person name="Tunlid A."/>
        </authorList>
    </citation>
    <scope>NUCLEOTIDE SEQUENCE [LARGE SCALE GENOMIC DNA]</scope>
    <source>
        <strain evidence="4 5">CBS 291.85</strain>
    </source>
</reference>
<dbReference type="PANTHER" id="PTHR20883">
    <property type="entry name" value="PHYTANOYL-COA DIOXYGENASE DOMAIN CONTAINING 1"/>
    <property type="match status" value="1"/>
</dbReference>
<dbReference type="Proteomes" id="UP000559256">
    <property type="component" value="Unassembled WGS sequence"/>
</dbReference>
<dbReference type="EMBL" id="JAACJM010000075">
    <property type="protein sequence ID" value="KAF5350339.1"/>
    <property type="molecule type" value="Genomic_DNA"/>
</dbReference>
<comment type="caution">
    <text evidence="4">The sequence shown here is derived from an EMBL/GenBank/DDBJ whole genome shotgun (WGS) entry which is preliminary data.</text>
</comment>
<comment type="similarity">
    <text evidence="2">Belongs to the PhyH family.</text>
</comment>
<accession>A0A8H5FVC0</accession>
<name>A0A8H5FVC0_9AGAR</name>
<evidence type="ECO:0000313" key="5">
    <source>
        <dbReference type="Proteomes" id="UP000559256"/>
    </source>
</evidence>
<feature type="chain" id="PRO_5034068480" description="PhyH-domain-containing protein" evidence="3">
    <location>
        <begin position="18"/>
        <end position="326"/>
    </location>
</feature>
<evidence type="ECO:0000313" key="4">
    <source>
        <dbReference type="EMBL" id="KAF5350339.1"/>
    </source>
</evidence>
<organism evidence="4 5">
    <name type="scientific">Tetrapyrgos nigripes</name>
    <dbReference type="NCBI Taxonomy" id="182062"/>
    <lineage>
        <taxon>Eukaryota</taxon>
        <taxon>Fungi</taxon>
        <taxon>Dikarya</taxon>
        <taxon>Basidiomycota</taxon>
        <taxon>Agaricomycotina</taxon>
        <taxon>Agaricomycetes</taxon>
        <taxon>Agaricomycetidae</taxon>
        <taxon>Agaricales</taxon>
        <taxon>Marasmiineae</taxon>
        <taxon>Marasmiaceae</taxon>
        <taxon>Tetrapyrgos</taxon>
    </lineage>
</organism>
<keyword evidence="5" id="KW-1185">Reference proteome</keyword>
<dbReference type="Pfam" id="PF05721">
    <property type="entry name" value="PhyH"/>
    <property type="match status" value="1"/>
</dbReference>
<dbReference type="Gene3D" id="2.60.120.620">
    <property type="entry name" value="q2cbj1_9rhob like domain"/>
    <property type="match status" value="1"/>
</dbReference>
<keyword evidence="3" id="KW-0732">Signal</keyword>